<dbReference type="Pfam" id="PF14824">
    <property type="entry name" value="Sirohm_synth_M"/>
    <property type="match status" value="1"/>
</dbReference>
<evidence type="ECO:0000256" key="14">
    <source>
        <dbReference type="ARBA" id="ARBA00060548"/>
    </source>
</evidence>
<evidence type="ECO:0000256" key="11">
    <source>
        <dbReference type="ARBA" id="ARBA00023268"/>
    </source>
</evidence>
<feature type="domain" description="Sirohaem synthase dimerisation" evidence="18">
    <location>
        <begin position="161"/>
        <end position="217"/>
    </location>
</feature>
<accession>A0A1G5D4T3</accession>
<dbReference type="GO" id="GO:0032259">
    <property type="term" value="P:methylation"/>
    <property type="evidence" value="ECO:0007669"/>
    <property type="project" value="UniProtKB-KW"/>
</dbReference>
<comment type="similarity">
    <text evidence="2 16">Belongs to the precorrin methyltransferase family.</text>
</comment>
<evidence type="ECO:0000256" key="4">
    <source>
        <dbReference type="ARBA" id="ARBA00022603"/>
    </source>
</evidence>
<dbReference type="PIRSF" id="PIRSF036426">
    <property type="entry name" value="Sirohaem_synth"/>
    <property type="match status" value="1"/>
</dbReference>
<keyword evidence="9" id="KW-0456">Lyase</keyword>
<keyword evidence="7" id="KW-0560">Oxidoreductase</keyword>
<dbReference type="FunFam" id="3.40.1010.10:FF:000001">
    <property type="entry name" value="Siroheme synthase"/>
    <property type="match status" value="1"/>
</dbReference>
<keyword evidence="6" id="KW-0949">S-adenosyl-L-methionine</keyword>
<dbReference type="InterPro" id="IPR028281">
    <property type="entry name" value="Sirohaem_synthase_central"/>
</dbReference>
<dbReference type="GO" id="GO:0051287">
    <property type="term" value="F:NAD binding"/>
    <property type="evidence" value="ECO:0007669"/>
    <property type="project" value="InterPro"/>
</dbReference>
<evidence type="ECO:0000313" key="20">
    <source>
        <dbReference type="EMBL" id="SCY09763.1"/>
    </source>
</evidence>
<dbReference type="GO" id="GO:0019354">
    <property type="term" value="P:siroheme biosynthetic process"/>
    <property type="evidence" value="ECO:0007669"/>
    <property type="project" value="UniProtKB-UniPathway"/>
</dbReference>
<dbReference type="SUPFAM" id="SSF53790">
    <property type="entry name" value="Tetrapyrrole methylase"/>
    <property type="match status" value="1"/>
</dbReference>
<dbReference type="InterPro" id="IPR006367">
    <property type="entry name" value="Sirohaem_synthase_N"/>
</dbReference>
<dbReference type="NCBIfam" id="TIGR01469">
    <property type="entry name" value="cobA_cysG_Cterm"/>
    <property type="match status" value="1"/>
</dbReference>
<evidence type="ECO:0000259" key="17">
    <source>
        <dbReference type="Pfam" id="PF00590"/>
    </source>
</evidence>
<comment type="pathway">
    <text evidence="12">Porphyrin-containing compound metabolism; siroheme biosynthesis; precorrin-2 from uroporphyrinogen III: step 1/1.</text>
</comment>
<reference evidence="21" key="1">
    <citation type="submission" date="2016-10" db="EMBL/GenBank/DDBJ databases">
        <authorList>
            <person name="Varghese N."/>
        </authorList>
    </citation>
    <scope>NUCLEOTIDE SEQUENCE [LARGE SCALE GENOMIC DNA]</scope>
    <source>
        <strain evidence="21">HL 19</strain>
    </source>
</reference>
<gene>
    <name evidence="20" type="ORF">SAMN05661077_1189</name>
</gene>
<keyword evidence="10" id="KW-0627">Porphyrin biosynthesis</keyword>
<evidence type="ECO:0000256" key="13">
    <source>
        <dbReference type="ARBA" id="ARBA00047561"/>
    </source>
</evidence>
<name>A0A1G5D4T3_9GAMM</name>
<dbReference type="GO" id="GO:0004851">
    <property type="term" value="F:uroporphyrin-III C-methyltransferase activity"/>
    <property type="evidence" value="ECO:0007669"/>
    <property type="project" value="InterPro"/>
</dbReference>
<evidence type="ECO:0000256" key="6">
    <source>
        <dbReference type="ARBA" id="ARBA00022691"/>
    </source>
</evidence>
<dbReference type="Gene3D" id="3.30.160.110">
    <property type="entry name" value="Siroheme synthase, domain 2"/>
    <property type="match status" value="1"/>
</dbReference>
<dbReference type="InterPro" id="IPR014777">
    <property type="entry name" value="4pyrrole_Mease_sub1"/>
</dbReference>
<dbReference type="GO" id="GO:0009236">
    <property type="term" value="P:cobalamin biosynthetic process"/>
    <property type="evidence" value="ECO:0007669"/>
    <property type="project" value="UniProtKB-KW"/>
</dbReference>
<dbReference type="GO" id="GO:0043115">
    <property type="term" value="F:precorrin-2 dehydrogenase activity"/>
    <property type="evidence" value="ECO:0007669"/>
    <property type="project" value="UniProtKB-EC"/>
</dbReference>
<keyword evidence="4 16" id="KW-0489">Methyltransferase</keyword>
<dbReference type="InterPro" id="IPR012409">
    <property type="entry name" value="Sirohaem_synth"/>
</dbReference>
<dbReference type="NCBIfam" id="NF004790">
    <property type="entry name" value="PRK06136.1"/>
    <property type="match status" value="1"/>
</dbReference>
<dbReference type="InterPro" id="IPR006366">
    <property type="entry name" value="CobA/CysG_C"/>
</dbReference>
<dbReference type="Gene3D" id="1.10.8.210">
    <property type="entry name" value="Sirohaem synthase, dimerisation domain"/>
    <property type="match status" value="1"/>
</dbReference>
<dbReference type="Pfam" id="PF10414">
    <property type="entry name" value="CysG_dimeriser"/>
    <property type="match status" value="1"/>
</dbReference>
<dbReference type="InterPro" id="IPR019478">
    <property type="entry name" value="Sirohaem_synthase_dimer_dom"/>
</dbReference>
<keyword evidence="21" id="KW-1185">Reference proteome</keyword>
<dbReference type="Gene3D" id="3.30.950.10">
    <property type="entry name" value="Methyltransferase, Cobalt-precorrin-4 Transmethylase, Domain 2"/>
    <property type="match status" value="1"/>
</dbReference>
<evidence type="ECO:0000256" key="7">
    <source>
        <dbReference type="ARBA" id="ARBA00023002"/>
    </source>
</evidence>
<dbReference type="SUPFAM" id="SSF75615">
    <property type="entry name" value="Siroheme synthase middle domains-like"/>
    <property type="match status" value="1"/>
</dbReference>
<keyword evidence="8" id="KW-0520">NAD</keyword>
<evidence type="ECO:0000256" key="2">
    <source>
        <dbReference type="ARBA" id="ARBA00005879"/>
    </source>
</evidence>
<dbReference type="NCBIfam" id="TIGR01470">
    <property type="entry name" value="cysG_Nterm"/>
    <property type="match status" value="1"/>
</dbReference>
<dbReference type="InterPro" id="IPR003043">
    <property type="entry name" value="Uropor_MeTrfase_CS"/>
</dbReference>
<dbReference type="UniPathway" id="UPA00262">
    <property type="reaction ID" value="UER00211"/>
</dbReference>
<dbReference type="InterPro" id="IPR000878">
    <property type="entry name" value="4pyrrol_Mease"/>
</dbReference>
<keyword evidence="11" id="KW-0511">Multifunctional enzyme</keyword>
<comment type="catalytic activity">
    <reaction evidence="13">
        <text>precorrin-2 + NAD(+) = sirohydrochlorin + NADH + 2 H(+)</text>
        <dbReference type="Rhea" id="RHEA:15613"/>
        <dbReference type="ChEBI" id="CHEBI:15378"/>
        <dbReference type="ChEBI" id="CHEBI:57540"/>
        <dbReference type="ChEBI" id="CHEBI:57945"/>
        <dbReference type="ChEBI" id="CHEBI:58351"/>
        <dbReference type="ChEBI" id="CHEBI:58827"/>
        <dbReference type="EC" id="1.3.1.76"/>
    </reaction>
</comment>
<dbReference type="InterPro" id="IPR014776">
    <property type="entry name" value="4pyrrole_Mease_sub2"/>
</dbReference>
<evidence type="ECO:0000256" key="10">
    <source>
        <dbReference type="ARBA" id="ARBA00023244"/>
    </source>
</evidence>
<dbReference type="GO" id="GO:0051266">
    <property type="term" value="F:sirohydrochlorin ferrochelatase activity"/>
    <property type="evidence" value="ECO:0007669"/>
    <property type="project" value="InterPro"/>
</dbReference>
<dbReference type="AlphaFoldDB" id="A0A1G5D4T3"/>
<dbReference type="PANTHER" id="PTHR45790">
    <property type="entry name" value="SIROHEME SYNTHASE-RELATED"/>
    <property type="match status" value="1"/>
</dbReference>
<proteinExistence type="inferred from homology"/>
<dbReference type="PANTHER" id="PTHR45790:SF3">
    <property type="entry name" value="S-ADENOSYL-L-METHIONINE-DEPENDENT UROPORPHYRINOGEN III METHYLTRANSFERASE, CHLOROPLASTIC"/>
    <property type="match status" value="1"/>
</dbReference>
<evidence type="ECO:0000256" key="3">
    <source>
        <dbReference type="ARBA" id="ARBA00022573"/>
    </source>
</evidence>
<dbReference type="EMBL" id="FMUN01000003">
    <property type="protein sequence ID" value="SCY09763.1"/>
    <property type="molecule type" value="Genomic_DNA"/>
</dbReference>
<comment type="pathway">
    <text evidence="14">Cofactor biosynthesis; adenosylcobalamin biosynthesis; precorrin-2 from uroporphyrinogen III: step 1/1.</text>
</comment>
<evidence type="ECO:0000259" key="18">
    <source>
        <dbReference type="Pfam" id="PF10414"/>
    </source>
</evidence>
<feature type="active site" description="Proton donor" evidence="15">
    <location>
        <position position="282"/>
    </location>
</feature>
<protein>
    <submittedName>
        <fullName evidence="20">Uroporphyrin-III C-methyltransferase / precorrin-2 dehydrogenase / sirohydrochlorin ferrochelatase</fullName>
    </submittedName>
</protein>
<dbReference type="FunFam" id="3.30.950.10:FF:000001">
    <property type="entry name" value="Siroheme synthase"/>
    <property type="match status" value="1"/>
</dbReference>
<keyword evidence="5 16" id="KW-0808">Transferase</keyword>
<evidence type="ECO:0000256" key="1">
    <source>
        <dbReference type="ARBA" id="ARBA00005010"/>
    </source>
</evidence>
<dbReference type="PROSITE" id="PS00840">
    <property type="entry name" value="SUMT_2"/>
    <property type="match status" value="1"/>
</dbReference>
<evidence type="ECO:0000256" key="8">
    <source>
        <dbReference type="ARBA" id="ARBA00023027"/>
    </source>
</evidence>
<organism evidence="20 21">
    <name type="scientific">Thiohalorhabdus denitrificans</name>
    <dbReference type="NCBI Taxonomy" id="381306"/>
    <lineage>
        <taxon>Bacteria</taxon>
        <taxon>Pseudomonadati</taxon>
        <taxon>Pseudomonadota</taxon>
        <taxon>Gammaproteobacteria</taxon>
        <taxon>Thiohalorhabdales</taxon>
        <taxon>Thiohalorhabdaceae</taxon>
        <taxon>Thiohalorhabdus</taxon>
    </lineage>
</organism>
<evidence type="ECO:0000256" key="9">
    <source>
        <dbReference type="ARBA" id="ARBA00023239"/>
    </source>
</evidence>
<dbReference type="Pfam" id="PF13241">
    <property type="entry name" value="NAD_binding_7"/>
    <property type="match status" value="1"/>
</dbReference>
<evidence type="ECO:0000256" key="5">
    <source>
        <dbReference type="ARBA" id="ARBA00022679"/>
    </source>
</evidence>
<dbReference type="Pfam" id="PF00590">
    <property type="entry name" value="TP_methylase"/>
    <property type="match status" value="1"/>
</dbReference>
<sequence>MRGVTAREDGLAYLPLFHNFRTQPCLVVGGGEVAERKVGMLRRAGARITVVAPDLTDGLAALMADGSIAHKARAFRDTDAAGRALVVAATGNAEVNRAVAAVARELNVPVNAVDDRAASSAIMPAVVDRSPLVVAVSSGGASPVLARRVRARLERDLEPGLGPLAALADEYRHRVRERLPDFDDRLRFWERALDGEAGRAARAGRDAEARAAMEAELAADRSTAANTGEVYLVGAGPGDPDLLTLKAARLMGECDVVLHDRLVPSAILDRVRRDAERIPVGKAAGCHSRPQGEINGLLIDLARAGKRVLRLKGGDPLVFGRGAEEWEAVTAAGIPCQVVPGVTAASGCAAATGIPLTHRGVAESVTLATGHGCRGEPEHDWAELAQDRRTSVFYMGLGNLPRLRDRLLVAGRAPDTPTAVVVGGTTPAQEVVTATLAELPEVTDRLPRRSPALIIVGEVVRLRGRLLGTPLEPAPAPGGGEVRPSW</sequence>
<dbReference type="Gene3D" id="3.40.50.720">
    <property type="entry name" value="NAD(P)-binding Rossmann-like Domain"/>
    <property type="match status" value="1"/>
</dbReference>
<dbReference type="InterPro" id="IPR036291">
    <property type="entry name" value="NAD(P)-bd_dom_sf"/>
</dbReference>
<feature type="active site" description="Proton acceptor" evidence="15">
    <location>
        <position position="260"/>
    </location>
</feature>
<evidence type="ECO:0000256" key="16">
    <source>
        <dbReference type="RuleBase" id="RU003960"/>
    </source>
</evidence>
<dbReference type="InterPro" id="IPR037115">
    <property type="entry name" value="Sirohaem_synt_dimer_dom_sf"/>
</dbReference>
<evidence type="ECO:0000256" key="15">
    <source>
        <dbReference type="PIRSR" id="PIRSR036426-1"/>
    </source>
</evidence>
<dbReference type="CDD" id="cd11642">
    <property type="entry name" value="SUMT"/>
    <property type="match status" value="1"/>
</dbReference>
<dbReference type="InterPro" id="IPR050161">
    <property type="entry name" value="Siro_Cobalamin_biosynth"/>
</dbReference>
<evidence type="ECO:0000313" key="21">
    <source>
        <dbReference type="Proteomes" id="UP000183104"/>
    </source>
</evidence>
<keyword evidence="3" id="KW-0169">Cobalamin biosynthesis</keyword>
<dbReference type="Proteomes" id="UP000183104">
    <property type="component" value="Unassembled WGS sequence"/>
</dbReference>
<dbReference type="SUPFAM" id="SSF51735">
    <property type="entry name" value="NAD(P)-binding Rossmann-fold domains"/>
    <property type="match status" value="1"/>
</dbReference>
<comment type="pathway">
    <text evidence="1">Porphyrin-containing compound metabolism; siroheme biosynthesis; sirohydrochlorin from precorrin-2: step 1/1.</text>
</comment>
<evidence type="ECO:0000256" key="12">
    <source>
        <dbReference type="ARBA" id="ARBA00025705"/>
    </source>
</evidence>
<evidence type="ECO:0000259" key="19">
    <source>
        <dbReference type="Pfam" id="PF14824"/>
    </source>
</evidence>
<dbReference type="PROSITE" id="PS00839">
    <property type="entry name" value="SUMT_1"/>
    <property type="match status" value="1"/>
</dbReference>
<dbReference type="InterPro" id="IPR035996">
    <property type="entry name" value="4pyrrol_Methylase_sf"/>
</dbReference>
<dbReference type="NCBIfam" id="NF007922">
    <property type="entry name" value="PRK10637.1"/>
    <property type="match status" value="1"/>
</dbReference>
<feature type="domain" description="Siroheme synthase central" evidence="19">
    <location>
        <begin position="130"/>
        <end position="155"/>
    </location>
</feature>
<feature type="domain" description="Tetrapyrrole methylase" evidence="17">
    <location>
        <begin position="230"/>
        <end position="439"/>
    </location>
</feature>
<dbReference type="Gene3D" id="3.40.1010.10">
    <property type="entry name" value="Cobalt-precorrin-4 Transmethylase, Domain 1"/>
    <property type="match status" value="1"/>
</dbReference>